<keyword evidence="4" id="KW-1185">Reference proteome</keyword>
<evidence type="ECO:0000313" key="3">
    <source>
        <dbReference type="EMBL" id="GGF98146.1"/>
    </source>
</evidence>
<reference evidence="3" key="2">
    <citation type="submission" date="2020-09" db="EMBL/GenBank/DDBJ databases">
        <authorList>
            <person name="Sun Q."/>
            <person name="Zhou Y."/>
        </authorList>
    </citation>
    <scope>NUCLEOTIDE SEQUENCE</scope>
    <source>
        <strain evidence="3">CGMCC 1.12987</strain>
    </source>
</reference>
<dbReference type="AlphaFoldDB" id="A0A917FPU1"/>
<evidence type="ECO:0000256" key="2">
    <source>
        <dbReference type="SAM" id="MobiDB-lite"/>
    </source>
</evidence>
<dbReference type="RefSeq" id="WP_188530369.1">
    <property type="nucleotide sequence ID" value="NZ_BMGR01000004.1"/>
</dbReference>
<protein>
    <submittedName>
        <fullName evidence="3">Uncharacterized protein</fullName>
    </submittedName>
</protein>
<evidence type="ECO:0000313" key="4">
    <source>
        <dbReference type="Proteomes" id="UP000644756"/>
    </source>
</evidence>
<comment type="caution">
    <text evidence="3">The sequence shown here is derived from an EMBL/GenBank/DDBJ whole genome shotgun (WGS) entry which is preliminary data.</text>
</comment>
<dbReference type="Proteomes" id="UP000644756">
    <property type="component" value="Unassembled WGS sequence"/>
</dbReference>
<sequence>MSWFGKKKNDRSDLLIKDMNNRFQDLNARFNRMEQSLERLAEKSSQIIIENVHIHQPVLEKLEYRLDGLEIEQLSGSLNLGNNFGTKFNPGESFEKPPLRRKKDQDDATAASATEDKPSRPRPPYDTEPGLHRTPSGFRLKRT</sequence>
<proteinExistence type="predicted"/>
<feature type="coiled-coil region" evidence="1">
    <location>
        <begin position="16"/>
        <end position="43"/>
    </location>
</feature>
<dbReference type="EMBL" id="BMGR01000004">
    <property type="protein sequence ID" value="GGF98146.1"/>
    <property type="molecule type" value="Genomic_DNA"/>
</dbReference>
<reference evidence="3" key="1">
    <citation type="journal article" date="2014" name="Int. J. Syst. Evol. Microbiol.">
        <title>Complete genome sequence of Corynebacterium casei LMG S-19264T (=DSM 44701T), isolated from a smear-ripened cheese.</title>
        <authorList>
            <consortium name="US DOE Joint Genome Institute (JGI-PGF)"/>
            <person name="Walter F."/>
            <person name="Albersmeier A."/>
            <person name="Kalinowski J."/>
            <person name="Ruckert C."/>
        </authorList>
    </citation>
    <scope>NUCLEOTIDE SEQUENCE</scope>
    <source>
        <strain evidence="3">CGMCC 1.12987</strain>
    </source>
</reference>
<name>A0A917FPU1_9BACL</name>
<evidence type="ECO:0000256" key="1">
    <source>
        <dbReference type="SAM" id="Coils"/>
    </source>
</evidence>
<keyword evidence="1" id="KW-0175">Coiled coil</keyword>
<organism evidence="3 4">
    <name type="scientific">Paenibacillus abyssi</name>
    <dbReference type="NCBI Taxonomy" id="1340531"/>
    <lineage>
        <taxon>Bacteria</taxon>
        <taxon>Bacillati</taxon>
        <taxon>Bacillota</taxon>
        <taxon>Bacilli</taxon>
        <taxon>Bacillales</taxon>
        <taxon>Paenibacillaceae</taxon>
        <taxon>Paenibacillus</taxon>
    </lineage>
</organism>
<feature type="compositionally biased region" description="Basic and acidic residues" evidence="2">
    <location>
        <begin position="114"/>
        <end position="131"/>
    </location>
</feature>
<dbReference type="Pfam" id="PF10737">
    <property type="entry name" value="GerPC"/>
    <property type="match status" value="1"/>
</dbReference>
<feature type="compositionally biased region" description="Basic and acidic residues" evidence="2">
    <location>
        <begin position="93"/>
        <end position="106"/>
    </location>
</feature>
<gene>
    <name evidence="3" type="ORF">GCM10010916_14220</name>
</gene>
<feature type="region of interest" description="Disordered" evidence="2">
    <location>
        <begin position="81"/>
        <end position="143"/>
    </location>
</feature>
<accession>A0A917FPU1</accession>
<dbReference type="InterPro" id="IPR019673">
    <property type="entry name" value="Spore_germination_GerPC"/>
</dbReference>